<feature type="region of interest" description="Disordered" evidence="1">
    <location>
        <begin position="711"/>
        <end position="737"/>
    </location>
</feature>
<feature type="region of interest" description="Disordered" evidence="1">
    <location>
        <begin position="114"/>
        <end position="142"/>
    </location>
</feature>
<feature type="compositionally biased region" description="Low complexity" evidence="1">
    <location>
        <begin position="130"/>
        <end position="140"/>
    </location>
</feature>
<dbReference type="EMBL" id="JAXLQG010000001">
    <property type="protein sequence ID" value="KAK5545031.1"/>
    <property type="molecule type" value="Genomic_DNA"/>
</dbReference>
<organism evidence="2 3">
    <name type="scientific">Vermiconidia calcicola</name>
    <dbReference type="NCBI Taxonomy" id="1690605"/>
    <lineage>
        <taxon>Eukaryota</taxon>
        <taxon>Fungi</taxon>
        <taxon>Dikarya</taxon>
        <taxon>Ascomycota</taxon>
        <taxon>Pezizomycotina</taxon>
        <taxon>Dothideomycetes</taxon>
        <taxon>Dothideomycetidae</taxon>
        <taxon>Mycosphaerellales</taxon>
        <taxon>Extremaceae</taxon>
        <taxon>Vermiconidia</taxon>
    </lineage>
</organism>
<dbReference type="AlphaFoldDB" id="A0AAV9QIR9"/>
<dbReference type="Proteomes" id="UP001345827">
    <property type="component" value="Unassembled WGS sequence"/>
</dbReference>
<feature type="region of interest" description="Disordered" evidence="1">
    <location>
        <begin position="481"/>
        <end position="518"/>
    </location>
</feature>
<feature type="region of interest" description="Disordered" evidence="1">
    <location>
        <begin position="272"/>
        <end position="320"/>
    </location>
</feature>
<reference evidence="2 3" key="1">
    <citation type="submission" date="2023-06" db="EMBL/GenBank/DDBJ databases">
        <title>Black Yeasts Isolated from many extreme environments.</title>
        <authorList>
            <person name="Coleine C."/>
            <person name="Stajich J.E."/>
            <person name="Selbmann L."/>
        </authorList>
    </citation>
    <scope>NUCLEOTIDE SEQUENCE [LARGE SCALE GENOMIC DNA]</scope>
    <source>
        <strain evidence="2 3">CCFEE 5887</strain>
    </source>
</reference>
<evidence type="ECO:0000256" key="1">
    <source>
        <dbReference type="SAM" id="MobiDB-lite"/>
    </source>
</evidence>
<feature type="region of interest" description="Disordered" evidence="1">
    <location>
        <begin position="1"/>
        <end position="88"/>
    </location>
</feature>
<evidence type="ECO:0008006" key="4">
    <source>
        <dbReference type="Google" id="ProtNLM"/>
    </source>
</evidence>
<keyword evidence="3" id="KW-1185">Reference proteome</keyword>
<feature type="compositionally biased region" description="Polar residues" evidence="1">
    <location>
        <begin position="289"/>
        <end position="313"/>
    </location>
</feature>
<feature type="compositionally biased region" description="Polar residues" evidence="1">
    <location>
        <begin position="69"/>
        <end position="85"/>
    </location>
</feature>
<feature type="compositionally biased region" description="Basic and acidic residues" evidence="1">
    <location>
        <begin position="273"/>
        <end position="288"/>
    </location>
</feature>
<sequence>MSTTTSFPPLPSLGLEQSGWWPSERGPKSRLRSFFSRTKSQDKVPKYVETFPPHPSVHPLEPAAKRSRSTTWTKGNKQLPRNVTSDPPPLFHAYTQAKMHEILDIPSSFTDGLFRNGHTRRNSISSETPSRSSLENASESSFKHKRNWSGASTCSLSQRLFILTTSGYVLQYTADGLNDRLPDKVLELGPGSVAFASDAIPGKHWVLQISRDGRGHHTHHANKGSWSSKWSFKHTDNKKVVDDLLLVFDDASSFKEWLQAVRKEIADLGGLEYRPDSRQDDAKSERQSLKAQRSLPSLSQSTPHLPASAQPQSPTLLPPMTRLTTARNVSRSTTQSSIATLNDLDRLRKPSFSDNQSISTTHTSFTGSTISYRDESFSSVDDNPLPTLPSTRLSTPTQDDVGELSMFMATPKKPIHIPKRILPQEIHPDVISHDLFVQKNDSSSTTIAYNSRPISTVAPLPEPGHIRKISARYRYEMVPLPTQPTTPISSRPSSIRSRSSSYTSFTQESSPGVGRPRTASYSLFPKTCSTEQSQVYVPSGMPSPPATTPGTAYESMCIDACSQEVADEDKSRPLSRVSRTTFRRNGKMLSVDAKAAQSTTTDQPQRSPAVTDALLETCFGTQALPSAPRRKLSAKGSIGVITTTTLEASPLPNVPTLSQPPRKTRHVKSQKSMPALHRSVTMLPLGPPPTGPLPAIPVHATSCLPLKKLSCMSSSGSDSQKRPRPPPKHSKAESSDAVFTLRKGKDAAIAAAPMPTSTPRDLLNKPLPMPKSKAKVELKQAAKIEPVGHHTRNMSSLSSVGSVRHVTAWLASPKVAEFSAKYGLDDSDKENENAKGSEHKYLQVALPDGLGFSAEFEEFIAP</sequence>
<feature type="region of interest" description="Disordered" evidence="1">
    <location>
        <begin position="651"/>
        <end position="674"/>
    </location>
</feature>
<gene>
    <name evidence="2" type="ORF">LTR25_000038</name>
</gene>
<protein>
    <recommendedName>
        <fullName evidence="4">PH domain-containing protein</fullName>
    </recommendedName>
</protein>
<accession>A0AAV9QIR9</accession>
<feature type="compositionally biased region" description="Low complexity" evidence="1">
    <location>
        <begin position="483"/>
        <end position="511"/>
    </location>
</feature>
<evidence type="ECO:0000313" key="2">
    <source>
        <dbReference type="EMBL" id="KAK5545031.1"/>
    </source>
</evidence>
<evidence type="ECO:0000313" key="3">
    <source>
        <dbReference type="Proteomes" id="UP001345827"/>
    </source>
</evidence>
<comment type="caution">
    <text evidence="2">The sequence shown here is derived from an EMBL/GenBank/DDBJ whole genome shotgun (WGS) entry which is preliminary data.</text>
</comment>
<feature type="region of interest" description="Disordered" evidence="1">
    <location>
        <begin position="376"/>
        <end position="398"/>
    </location>
</feature>
<feature type="compositionally biased region" description="Low complexity" evidence="1">
    <location>
        <begin position="384"/>
        <end position="397"/>
    </location>
</feature>
<name>A0AAV9QIR9_9PEZI</name>
<proteinExistence type="predicted"/>